<evidence type="ECO:0000313" key="2">
    <source>
        <dbReference type="Proteomes" id="UP001497680"/>
    </source>
</evidence>
<accession>A0ACC0DJM6</accession>
<dbReference type="EMBL" id="MU394281">
    <property type="protein sequence ID" value="KAI6093043.1"/>
    <property type="molecule type" value="Genomic_DNA"/>
</dbReference>
<sequence length="438" mass="48595">MPSTAEQRRGPWSRSEDDRLRQLVDLRGPTNWVAIANELGTRSAKQCRERYHQNLKQSLDHTPIRPDEGVLINTMVNQIGKRWAEIARHLHNRCDNTVKNWWNGGQNRRIRKDRRRASRQFGRVDETHEGQIHVTSHSYSSHGRRYSSIYLPGSQRELACSSGTAIGLRPPSLTSPRLYALSHRPVSSSSWSLSHSYPQHRSLPGPGLPSPSTASQSSIPAEYYSQPSNHFRGSSTPMHYGDSHALPLTPGSQSSASSSPTILPLLQPGVLCDDDLRLPPISCQQDDHHSQSPTVLSPRQLPLRISTLNLAGSIQGGHQPEVPPRPGTYDSGRGEHASSGLYHTSGGPICENIHPTHEPRALSYPPQTATTEALEYTYEPRVSGSEVGTILFGFGCNPRMPRTVVQETQETQAPISERPAERARRKMTVDDLIWNAAS</sequence>
<gene>
    <name evidence="1" type="ORF">F4821DRAFT_276728</name>
</gene>
<name>A0ACC0DJM6_9PEZI</name>
<keyword evidence="2" id="KW-1185">Reference proteome</keyword>
<proteinExistence type="predicted"/>
<evidence type="ECO:0000313" key="1">
    <source>
        <dbReference type="EMBL" id="KAI6093043.1"/>
    </source>
</evidence>
<protein>
    <submittedName>
        <fullName evidence="1">Uncharacterized protein</fullName>
    </submittedName>
</protein>
<dbReference type="Proteomes" id="UP001497680">
    <property type="component" value="Unassembled WGS sequence"/>
</dbReference>
<organism evidence="1 2">
    <name type="scientific">Hypoxylon rubiginosum</name>
    <dbReference type="NCBI Taxonomy" id="110542"/>
    <lineage>
        <taxon>Eukaryota</taxon>
        <taxon>Fungi</taxon>
        <taxon>Dikarya</taxon>
        <taxon>Ascomycota</taxon>
        <taxon>Pezizomycotina</taxon>
        <taxon>Sordariomycetes</taxon>
        <taxon>Xylariomycetidae</taxon>
        <taxon>Xylariales</taxon>
        <taxon>Hypoxylaceae</taxon>
        <taxon>Hypoxylon</taxon>
    </lineage>
</organism>
<comment type="caution">
    <text evidence="1">The sequence shown here is derived from an EMBL/GenBank/DDBJ whole genome shotgun (WGS) entry which is preliminary data.</text>
</comment>
<reference evidence="1 2" key="1">
    <citation type="journal article" date="2022" name="New Phytol.">
        <title>Ecological generalism drives hyperdiversity of secondary metabolite gene clusters in xylarialean endophytes.</title>
        <authorList>
            <person name="Franco M.E.E."/>
            <person name="Wisecaver J.H."/>
            <person name="Arnold A.E."/>
            <person name="Ju Y.M."/>
            <person name="Slot J.C."/>
            <person name="Ahrendt S."/>
            <person name="Moore L.P."/>
            <person name="Eastman K.E."/>
            <person name="Scott K."/>
            <person name="Konkel Z."/>
            <person name="Mondo S.J."/>
            <person name="Kuo A."/>
            <person name="Hayes R.D."/>
            <person name="Haridas S."/>
            <person name="Andreopoulos B."/>
            <person name="Riley R."/>
            <person name="LaButti K."/>
            <person name="Pangilinan J."/>
            <person name="Lipzen A."/>
            <person name="Amirebrahimi M."/>
            <person name="Yan J."/>
            <person name="Adam C."/>
            <person name="Keymanesh K."/>
            <person name="Ng V."/>
            <person name="Louie K."/>
            <person name="Northen T."/>
            <person name="Drula E."/>
            <person name="Henrissat B."/>
            <person name="Hsieh H.M."/>
            <person name="Youens-Clark K."/>
            <person name="Lutzoni F."/>
            <person name="Miadlikowska J."/>
            <person name="Eastwood D.C."/>
            <person name="Hamelin R.C."/>
            <person name="Grigoriev I.V."/>
            <person name="U'Ren J.M."/>
        </authorList>
    </citation>
    <scope>NUCLEOTIDE SEQUENCE [LARGE SCALE GENOMIC DNA]</scope>
    <source>
        <strain evidence="1 2">ER1909</strain>
    </source>
</reference>